<dbReference type="PANTHER" id="PTHR10334">
    <property type="entry name" value="CYSTEINE-RICH SECRETORY PROTEIN-RELATED"/>
    <property type="match status" value="1"/>
</dbReference>
<accession>A0A3P7NMR5</accession>
<dbReference type="Pfam" id="PF00188">
    <property type="entry name" value="CAP"/>
    <property type="match status" value="1"/>
</dbReference>
<evidence type="ECO:0000313" key="2">
    <source>
        <dbReference type="EMBL" id="VDN44205.1"/>
    </source>
</evidence>
<dbReference type="SUPFAM" id="SSF55797">
    <property type="entry name" value="PR-1-like"/>
    <property type="match status" value="1"/>
</dbReference>
<dbReference type="PRINTS" id="PR00837">
    <property type="entry name" value="V5TPXLIKE"/>
</dbReference>
<dbReference type="Proteomes" id="UP000281553">
    <property type="component" value="Unassembled WGS sequence"/>
</dbReference>
<dbReference type="GO" id="GO:0005576">
    <property type="term" value="C:extracellular region"/>
    <property type="evidence" value="ECO:0007669"/>
    <property type="project" value="InterPro"/>
</dbReference>
<dbReference type="InterPro" id="IPR018244">
    <property type="entry name" value="Allrgn_V5/Tpx1_CS"/>
</dbReference>
<name>A0A3P7NMR5_DIBLA</name>
<proteinExistence type="predicted"/>
<feature type="domain" description="SCP" evidence="1">
    <location>
        <begin position="6"/>
        <end position="86"/>
    </location>
</feature>
<reference evidence="2 3" key="1">
    <citation type="submission" date="2018-11" db="EMBL/GenBank/DDBJ databases">
        <authorList>
            <consortium name="Pathogen Informatics"/>
        </authorList>
    </citation>
    <scope>NUCLEOTIDE SEQUENCE [LARGE SCALE GENOMIC DNA]</scope>
</reference>
<keyword evidence="3" id="KW-1185">Reference proteome</keyword>
<protein>
    <recommendedName>
        <fullName evidence="1">SCP domain-containing protein</fullName>
    </recommendedName>
</protein>
<evidence type="ECO:0000313" key="3">
    <source>
        <dbReference type="Proteomes" id="UP000281553"/>
    </source>
</evidence>
<sequence>MMWYGEIVDYKFKGVNQDGCATDASLMWYGEIVDYKFKGVNQDGCGHFTQLVWKDTKVAGFGVATTADGHSVFVVGQYYPPGNVMSYFGSQVPYPLNGLTVVPTAKALMRKSIYHTGSSSLFELNK</sequence>
<dbReference type="SMART" id="SM00198">
    <property type="entry name" value="SCP"/>
    <property type="match status" value="1"/>
</dbReference>
<organism evidence="2 3">
    <name type="scientific">Dibothriocephalus latus</name>
    <name type="common">Fish tapeworm</name>
    <name type="synonym">Diphyllobothrium latum</name>
    <dbReference type="NCBI Taxonomy" id="60516"/>
    <lineage>
        <taxon>Eukaryota</taxon>
        <taxon>Metazoa</taxon>
        <taxon>Spiralia</taxon>
        <taxon>Lophotrochozoa</taxon>
        <taxon>Platyhelminthes</taxon>
        <taxon>Cestoda</taxon>
        <taxon>Eucestoda</taxon>
        <taxon>Diphyllobothriidea</taxon>
        <taxon>Diphyllobothriidae</taxon>
        <taxon>Dibothriocephalus</taxon>
    </lineage>
</organism>
<dbReference type="Gene3D" id="3.40.33.10">
    <property type="entry name" value="CAP"/>
    <property type="match status" value="1"/>
</dbReference>
<evidence type="ECO:0000259" key="1">
    <source>
        <dbReference type="SMART" id="SM00198"/>
    </source>
</evidence>
<dbReference type="InterPro" id="IPR001283">
    <property type="entry name" value="CRISP-related"/>
</dbReference>
<dbReference type="EMBL" id="UYRU01110608">
    <property type="protein sequence ID" value="VDN44205.1"/>
    <property type="molecule type" value="Genomic_DNA"/>
</dbReference>
<dbReference type="OrthoDB" id="337038at2759"/>
<dbReference type="AlphaFoldDB" id="A0A3P7NMR5"/>
<gene>
    <name evidence="2" type="ORF">DILT_LOCUS19285</name>
</gene>
<dbReference type="InterPro" id="IPR014044">
    <property type="entry name" value="CAP_dom"/>
</dbReference>
<dbReference type="InterPro" id="IPR035940">
    <property type="entry name" value="CAP_sf"/>
</dbReference>
<dbReference type="PROSITE" id="PS01009">
    <property type="entry name" value="CRISP_1"/>
    <property type="match status" value="1"/>
</dbReference>